<gene>
    <name evidence="2" type="ORF">Aam_172_010</name>
</gene>
<dbReference type="AlphaFoldDB" id="A0A0D6PK58"/>
<sequence>MTARLLAPHVPSDDQDEEELRSKNHSSTILNFSLTGDGIANAGRFLTGGDAEVAIWERLWQRYSDYPDWFLYDLLQAPHHCSWHSLSYDSWSEAGEDAEVSEVARAALSQTRRGARIIASCNPIKDDDKDPPCIRAKREYEEIAEVAGGSFLCIGERPNEKSPETTEFEIGQHGPRLKSKAMKAAAIVGAGSVGSQPLAHGS</sequence>
<protein>
    <submittedName>
        <fullName evidence="2">Uncharacterized protein</fullName>
    </submittedName>
</protein>
<proteinExistence type="predicted"/>
<accession>A0A0D6PK58</accession>
<evidence type="ECO:0000256" key="1">
    <source>
        <dbReference type="SAM" id="MobiDB-lite"/>
    </source>
</evidence>
<dbReference type="Proteomes" id="UP000032668">
    <property type="component" value="Unassembled WGS sequence"/>
</dbReference>
<dbReference type="EMBL" id="BANC01000169">
    <property type="protein sequence ID" value="GAN82185.1"/>
    <property type="molecule type" value="Genomic_DNA"/>
</dbReference>
<dbReference type="InterPro" id="IPR036866">
    <property type="entry name" value="RibonucZ/Hydroxyglut_hydro"/>
</dbReference>
<dbReference type="STRING" id="1120923.SAMN02746095_03664"/>
<organism evidence="2 3">
    <name type="scientific">Acidocella aminolytica 101 = DSM 11237</name>
    <dbReference type="NCBI Taxonomy" id="1120923"/>
    <lineage>
        <taxon>Bacteria</taxon>
        <taxon>Pseudomonadati</taxon>
        <taxon>Pseudomonadota</taxon>
        <taxon>Alphaproteobacteria</taxon>
        <taxon>Acetobacterales</taxon>
        <taxon>Acidocellaceae</taxon>
        <taxon>Acidocella</taxon>
    </lineage>
</organism>
<name>A0A0D6PK58_9PROT</name>
<evidence type="ECO:0000313" key="3">
    <source>
        <dbReference type="Proteomes" id="UP000032668"/>
    </source>
</evidence>
<reference evidence="2 3" key="1">
    <citation type="submission" date="2012-11" db="EMBL/GenBank/DDBJ databases">
        <title>Whole genome sequence of Acidocella aminolytica 101 = DSM 11237.</title>
        <authorList>
            <person name="Azuma Y."/>
            <person name="Higashiura N."/>
            <person name="Hirakawa H."/>
            <person name="Matsushita K."/>
        </authorList>
    </citation>
    <scope>NUCLEOTIDE SEQUENCE [LARGE SCALE GENOMIC DNA]</scope>
    <source>
        <strain evidence="3">101 / DSM 11237</strain>
    </source>
</reference>
<keyword evidence="3" id="KW-1185">Reference proteome</keyword>
<feature type="region of interest" description="Disordered" evidence="1">
    <location>
        <begin position="155"/>
        <end position="176"/>
    </location>
</feature>
<evidence type="ECO:0000313" key="2">
    <source>
        <dbReference type="EMBL" id="GAN82185.1"/>
    </source>
</evidence>
<feature type="region of interest" description="Disordered" evidence="1">
    <location>
        <begin position="1"/>
        <end position="24"/>
    </location>
</feature>
<dbReference type="Gene3D" id="3.60.15.10">
    <property type="entry name" value="Ribonuclease Z/Hydroxyacylglutathione hydrolase-like"/>
    <property type="match status" value="1"/>
</dbReference>
<comment type="caution">
    <text evidence="2">The sequence shown here is derived from an EMBL/GenBank/DDBJ whole genome shotgun (WGS) entry which is preliminary data.</text>
</comment>